<dbReference type="InterPro" id="IPR050490">
    <property type="entry name" value="Bact_solute-bd_prot1"/>
</dbReference>
<dbReference type="PROSITE" id="PS51257">
    <property type="entry name" value="PROKAR_LIPOPROTEIN"/>
    <property type="match status" value="1"/>
</dbReference>
<organism evidence="3 4">
    <name type="scientific">Paenibacillus lignilyticus</name>
    <dbReference type="NCBI Taxonomy" id="1172615"/>
    <lineage>
        <taxon>Bacteria</taxon>
        <taxon>Bacillati</taxon>
        <taxon>Bacillota</taxon>
        <taxon>Bacilli</taxon>
        <taxon>Bacillales</taxon>
        <taxon>Paenibacillaceae</taxon>
        <taxon>Paenibacillus</taxon>
    </lineage>
</organism>
<evidence type="ECO:0000313" key="4">
    <source>
        <dbReference type="Proteomes" id="UP000673394"/>
    </source>
</evidence>
<evidence type="ECO:0000313" key="3">
    <source>
        <dbReference type="EMBL" id="MBP3964754.1"/>
    </source>
</evidence>
<feature type="compositionally biased region" description="Low complexity" evidence="1">
    <location>
        <begin position="32"/>
        <end position="54"/>
    </location>
</feature>
<dbReference type="Gene3D" id="3.40.190.10">
    <property type="entry name" value="Periplasmic binding protein-like II"/>
    <property type="match status" value="2"/>
</dbReference>
<evidence type="ECO:0000256" key="2">
    <source>
        <dbReference type="SAM" id="SignalP"/>
    </source>
</evidence>
<feature type="signal peptide" evidence="2">
    <location>
        <begin position="1"/>
        <end position="21"/>
    </location>
</feature>
<dbReference type="EMBL" id="JAGKSP010000007">
    <property type="protein sequence ID" value="MBP3964754.1"/>
    <property type="molecule type" value="Genomic_DNA"/>
</dbReference>
<dbReference type="RefSeq" id="WP_210660627.1">
    <property type="nucleotide sequence ID" value="NZ_JAGKSP010000007.1"/>
</dbReference>
<dbReference type="Pfam" id="PF01547">
    <property type="entry name" value="SBP_bac_1"/>
    <property type="match status" value="1"/>
</dbReference>
<dbReference type="SUPFAM" id="SSF53850">
    <property type="entry name" value="Periplasmic binding protein-like II"/>
    <property type="match status" value="1"/>
</dbReference>
<dbReference type="InterPro" id="IPR006059">
    <property type="entry name" value="SBP"/>
</dbReference>
<comment type="caution">
    <text evidence="3">The sequence shown here is derived from an EMBL/GenBank/DDBJ whole genome shotgun (WGS) entry which is preliminary data.</text>
</comment>
<proteinExistence type="predicted"/>
<dbReference type="Proteomes" id="UP000673394">
    <property type="component" value="Unassembled WGS sequence"/>
</dbReference>
<keyword evidence="2" id="KW-0732">Signal</keyword>
<gene>
    <name evidence="3" type="ORF">I8J30_18705</name>
</gene>
<protein>
    <submittedName>
        <fullName evidence="3">Extracellular solute-binding protein</fullName>
    </submittedName>
</protein>
<accession>A0ABS5CFV4</accession>
<keyword evidence="4" id="KW-1185">Reference proteome</keyword>
<dbReference type="PANTHER" id="PTHR43649">
    <property type="entry name" value="ARABINOSE-BINDING PROTEIN-RELATED"/>
    <property type="match status" value="1"/>
</dbReference>
<sequence>MKKTKVTATLLSMTMVGAMLAGCASNNEGADSNTNGSANGTNNAAGTNNAGASSEPTEKTKISFWKWIPTEGQMPELEAAFEKENPDIDLEVTHVGESGAYFQKLSAGLAGGEGPDVIAMQVGANANQYKEFLEPLAPFAEQEWGSDWKSNFLDVALEQAAYSGDDFRVLPGGMTATPVIMYNATMFQKHGLQVPKTLDELNNVIKVLKEKEPGNIAGVGIGAKDGWTDRDVFMGIVNEIAPGKVYEAQEGKLAWTDPGIVEALKVWGDLFKNGVFSEGSMGQSPYPNVNDNFTKGKLGMFSIGTWHLSGLTKVAHDQMVKDKVITEDTHWGMFPFPPLSGGEQNMVATVDIAWGMNAESKHKEAVWKFIKFMAAGEGQKLWTNTLQVLPSQKGVEVTAEMAGDTEKESLKTVSEFMSSHISGARELKYPELQNGLFDALQAVALGGKTPEKAAEDLEAISKTVQR</sequence>
<reference evidence="3 4" key="1">
    <citation type="submission" date="2021-04" db="EMBL/GenBank/DDBJ databases">
        <title>Paenibacillus sp. DLE-14 whole genome sequence.</title>
        <authorList>
            <person name="Ham Y.J."/>
        </authorList>
    </citation>
    <scope>NUCLEOTIDE SEQUENCE [LARGE SCALE GENOMIC DNA]</scope>
    <source>
        <strain evidence="3 4">DLE-14</strain>
    </source>
</reference>
<evidence type="ECO:0000256" key="1">
    <source>
        <dbReference type="SAM" id="MobiDB-lite"/>
    </source>
</evidence>
<feature type="region of interest" description="Disordered" evidence="1">
    <location>
        <begin position="31"/>
        <end position="58"/>
    </location>
</feature>
<name>A0ABS5CFV4_9BACL</name>
<feature type="chain" id="PRO_5046309573" evidence="2">
    <location>
        <begin position="22"/>
        <end position="466"/>
    </location>
</feature>